<dbReference type="KEGG" id="fte:Fluta_0552"/>
<dbReference type="eggNOG" id="ENOG502Z88H">
    <property type="taxonomic scope" value="Bacteria"/>
</dbReference>
<dbReference type="STRING" id="755732.Fluta_0552"/>
<keyword evidence="2" id="KW-1185">Reference proteome</keyword>
<reference evidence="2" key="2">
    <citation type="submission" date="2011-02" db="EMBL/GenBank/DDBJ databases">
        <title>The complete genome of Fluviicola taffensis DSM 16823.</title>
        <authorList>
            <consortium name="US DOE Joint Genome Institute (JGI-PGF)"/>
            <person name="Lucas S."/>
            <person name="Copeland A."/>
            <person name="Lapidus A."/>
            <person name="Bruce D."/>
            <person name="Goodwin L."/>
            <person name="Pitluck S."/>
            <person name="Kyrpides N."/>
            <person name="Mavromatis K."/>
            <person name="Ivanova N."/>
            <person name="Mikhailova N."/>
            <person name="Pagani I."/>
            <person name="Chertkov O."/>
            <person name="Detter J.C."/>
            <person name="Han C."/>
            <person name="Tapia R."/>
            <person name="Land M."/>
            <person name="Hauser L."/>
            <person name="Markowitz V."/>
            <person name="Cheng J.-F."/>
            <person name="Hugenholtz P."/>
            <person name="Woyke T."/>
            <person name="Wu D."/>
            <person name="Tindall B."/>
            <person name="Pomrenke H.G."/>
            <person name="Brambilla E."/>
            <person name="Klenk H.-P."/>
            <person name="Eisen J.A."/>
        </authorList>
    </citation>
    <scope>NUCLEOTIDE SEQUENCE [LARGE SCALE GENOMIC DNA]</scope>
    <source>
        <strain evidence="2">DSM 16823 / RW262 / RW262</strain>
    </source>
</reference>
<name>F2IFU9_FLUTR</name>
<dbReference type="HOGENOM" id="CLU_043652_0_0_10"/>
<dbReference type="InterPro" id="IPR011486">
    <property type="entry name" value="BBP2"/>
</dbReference>
<reference evidence="1 2" key="1">
    <citation type="journal article" date="2011" name="Stand. Genomic Sci.">
        <title>Complete genome sequence of the gliding freshwater bacterium Fluviicola taffensis type strain (RW262).</title>
        <authorList>
            <person name="Woyke T."/>
            <person name="Chertkov O."/>
            <person name="Lapidus A."/>
            <person name="Nolan M."/>
            <person name="Lucas S."/>
            <person name="Del Rio T.G."/>
            <person name="Tice H."/>
            <person name="Cheng J.F."/>
            <person name="Tapia R."/>
            <person name="Han C."/>
            <person name="Goodwin L."/>
            <person name="Pitluck S."/>
            <person name="Liolios K."/>
            <person name="Pagani I."/>
            <person name="Ivanova N."/>
            <person name="Huntemann M."/>
            <person name="Mavromatis K."/>
            <person name="Mikhailova N."/>
            <person name="Pati A."/>
            <person name="Chen A."/>
            <person name="Palaniappan K."/>
            <person name="Land M."/>
            <person name="Hauser L."/>
            <person name="Brambilla E.M."/>
            <person name="Rohde M."/>
            <person name="Mwirichia R."/>
            <person name="Sikorski J."/>
            <person name="Tindall B.J."/>
            <person name="Goker M."/>
            <person name="Bristow J."/>
            <person name="Eisen J.A."/>
            <person name="Markowitz V."/>
            <person name="Hugenholtz P."/>
            <person name="Klenk H.P."/>
            <person name="Kyrpides N.C."/>
        </authorList>
    </citation>
    <scope>NUCLEOTIDE SEQUENCE [LARGE SCALE GENOMIC DNA]</scope>
    <source>
        <strain evidence="2">DSM 16823 / RW262 / RW262</strain>
    </source>
</reference>
<dbReference type="EMBL" id="CP002542">
    <property type="protein sequence ID" value="AEA42557.1"/>
    <property type="molecule type" value="Genomic_DNA"/>
</dbReference>
<organism evidence="1 2">
    <name type="scientific">Fluviicola taffensis (strain DSM 16823 / NCIMB 13979 / RW262)</name>
    <dbReference type="NCBI Taxonomy" id="755732"/>
    <lineage>
        <taxon>Bacteria</taxon>
        <taxon>Pseudomonadati</taxon>
        <taxon>Bacteroidota</taxon>
        <taxon>Flavobacteriia</taxon>
        <taxon>Flavobacteriales</taxon>
        <taxon>Crocinitomicaceae</taxon>
        <taxon>Fluviicola</taxon>
    </lineage>
</organism>
<dbReference type="Pfam" id="PF07642">
    <property type="entry name" value="BBP2"/>
    <property type="match status" value="1"/>
</dbReference>
<accession>F2IFU9</accession>
<evidence type="ECO:0000313" key="1">
    <source>
        <dbReference type="EMBL" id="AEA42557.1"/>
    </source>
</evidence>
<evidence type="ECO:0000313" key="2">
    <source>
        <dbReference type="Proteomes" id="UP000007463"/>
    </source>
</evidence>
<sequence>MILLTNEHATHQRFMKYLALLFLMINGHLFSQVVNTGMTANYDSLEVGKIKIGGLIDAYYGFDFNQPETSDRPYCVSSPRHNEININLAYIELQYINKRVRGRLVPGFGTYINSNYANEKGSLKYLIEANVGVRLSKKRDIWIDAGIMGSPFTNETAISKDHLMYTRSFASEYVPYYLTGVKVSLPIGKKIKAYGYILNGWQVISDVNNPLSVGTQIEYRPSKTVLINWDTYVGDESSKLAPENRTRYFTDVYLIYNSTKKFSMTSCAYIGAQDKKDTLNMKSRAIWWQANVIATYQFTKAISLAGRIEYYNDLKSVQVVPITSAKGFDTYSAGLCLNVKIGDNALFRLEGRSFYSDRKMFIDKNKQETNSSNLLITSLTVWF</sequence>
<evidence type="ECO:0008006" key="3">
    <source>
        <dbReference type="Google" id="ProtNLM"/>
    </source>
</evidence>
<dbReference type="InterPro" id="IPR023614">
    <property type="entry name" value="Porin_dom_sf"/>
</dbReference>
<dbReference type="AlphaFoldDB" id="F2IFU9"/>
<dbReference type="Proteomes" id="UP000007463">
    <property type="component" value="Chromosome"/>
</dbReference>
<protein>
    <recommendedName>
        <fullName evidence="3">Outer membrane protein</fullName>
    </recommendedName>
</protein>
<gene>
    <name evidence="1" type="ordered locus">Fluta_0552</name>
</gene>
<proteinExistence type="predicted"/>
<dbReference type="Gene3D" id="2.40.160.10">
    <property type="entry name" value="Porin"/>
    <property type="match status" value="1"/>
</dbReference>